<feature type="compositionally biased region" description="Polar residues" evidence="1">
    <location>
        <begin position="73"/>
        <end position="89"/>
    </location>
</feature>
<keyword evidence="2" id="KW-0472">Membrane</keyword>
<feature type="compositionally biased region" description="Basic residues" evidence="1">
    <location>
        <begin position="432"/>
        <end position="444"/>
    </location>
</feature>
<proteinExistence type="predicted"/>
<keyword evidence="3" id="KW-1185">Reference proteome</keyword>
<feature type="region of interest" description="Disordered" evidence="1">
    <location>
        <begin position="304"/>
        <end position="330"/>
    </location>
</feature>
<sequence>MVPARAQDLGLDTFSMPVSYSMPAPAAYSAHPSAPWAVAAPSPPAKKSAVLQHFKSIRGSTSTTPRVADEDSTATPPRYSSSYNSQRVQLQVRPDSQPAARQDEQALMQKQQSYQNLHDYQALSKNSYQNLASLQDQSQQQPQQQAYQSYQQKQAHQQQQAHQQGQQYGSQDQTYSQQKQDQQYAAQDQTYSQQQVYQQKAEQQKKPEPQVSEEETDEHQQLQQTGPQQDKPTKTYTANVLSYAQGQGQATSPAPSQPVPNAVSIEEAVAAAAAVTQTPELAPLTPEEAQRIFAQQQELRQQQQQYMLSQQQQQHPHQRQQPQQQSTTAQYERYYEAAAATGVTPNPYLAPTHLYTTPALGVGAVVGAPVRGAVLPHYKQGANLVVGAGGASSPVMQAAVNYYKNGYYADPSLMYQLGKTPYRRVSGPAPRPRPRPRPHHRPHAHAHLPHAHAHVAPYRYKSSAGPQVQHFFHGPYTMEAAVGANPGAGASPDAWIEHAIAPIKRDDSLLSGLGTAPGSSTALLNGLLVPIVLLGLSIPALGFAYSYLSRRRAFDNDVASFVQNLRPDEETIDYYFNMLQKSIECFSDPKLSHCE</sequence>
<evidence type="ECO:0000256" key="1">
    <source>
        <dbReference type="SAM" id="MobiDB-lite"/>
    </source>
</evidence>
<feature type="region of interest" description="Disordered" evidence="1">
    <location>
        <begin position="132"/>
        <end position="233"/>
    </location>
</feature>
<gene>
    <name evidence="4" type="primary">LOC113201794</name>
</gene>
<accession>A0A9C6XV10</accession>
<reference evidence="4" key="1">
    <citation type="submission" date="2025-08" db="UniProtKB">
        <authorList>
            <consortium name="RefSeq"/>
        </authorList>
    </citation>
    <scope>IDENTIFICATION</scope>
    <source>
        <tissue evidence="4">Whole organism</tissue>
    </source>
</reference>
<feature type="transmembrane region" description="Helical" evidence="2">
    <location>
        <begin position="527"/>
        <end position="548"/>
    </location>
</feature>
<dbReference type="RefSeq" id="XP_052131940.1">
    <property type="nucleotide sequence ID" value="XM_052275980.1"/>
</dbReference>
<feature type="region of interest" description="Disordered" evidence="1">
    <location>
        <begin position="421"/>
        <end position="444"/>
    </location>
</feature>
<feature type="compositionally biased region" description="Polar residues" evidence="1">
    <location>
        <begin position="221"/>
        <end position="233"/>
    </location>
</feature>
<feature type="compositionally biased region" description="Low complexity" evidence="1">
    <location>
        <begin position="135"/>
        <end position="201"/>
    </location>
</feature>
<dbReference type="KEGG" id="foc:113201794"/>
<evidence type="ECO:0000256" key="2">
    <source>
        <dbReference type="SAM" id="Phobius"/>
    </source>
</evidence>
<protein>
    <submittedName>
        <fullName evidence="4">Mediator of RNA polymerase II transcription subunit 15-like</fullName>
    </submittedName>
</protein>
<dbReference type="OrthoDB" id="10621653at2759"/>
<evidence type="ECO:0000313" key="4">
    <source>
        <dbReference type="RefSeq" id="XP_052131940.1"/>
    </source>
</evidence>
<dbReference type="Proteomes" id="UP000504606">
    <property type="component" value="Unplaced"/>
</dbReference>
<keyword evidence="2" id="KW-0812">Transmembrane</keyword>
<keyword evidence="2" id="KW-1133">Transmembrane helix</keyword>
<feature type="compositionally biased region" description="Low complexity" evidence="1">
    <location>
        <begin position="22"/>
        <end position="50"/>
    </location>
</feature>
<organism evidence="3 4">
    <name type="scientific">Frankliniella occidentalis</name>
    <name type="common">Western flower thrips</name>
    <name type="synonym">Euthrips occidentalis</name>
    <dbReference type="NCBI Taxonomy" id="133901"/>
    <lineage>
        <taxon>Eukaryota</taxon>
        <taxon>Metazoa</taxon>
        <taxon>Ecdysozoa</taxon>
        <taxon>Arthropoda</taxon>
        <taxon>Hexapoda</taxon>
        <taxon>Insecta</taxon>
        <taxon>Pterygota</taxon>
        <taxon>Neoptera</taxon>
        <taxon>Paraneoptera</taxon>
        <taxon>Thysanoptera</taxon>
        <taxon>Terebrantia</taxon>
        <taxon>Thripoidea</taxon>
        <taxon>Thripidae</taxon>
        <taxon>Frankliniella</taxon>
    </lineage>
</organism>
<evidence type="ECO:0000313" key="3">
    <source>
        <dbReference type="Proteomes" id="UP000504606"/>
    </source>
</evidence>
<name>A0A9C6XV10_FRAOC</name>
<dbReference type="AlphaFoldDB" id="A0A9C6XV10"/>
<dbReference type="GeneID" id="113201794"/>
<feature type="region of interest" description="Disordered" evidence="1">
    <location>
        <begin position="22"/>
        <end position="112"/>
    </location>
</feature>